<organism evidence="9">
    <name type="scientific">Alexandrium monilatum</name>
    <dbReference type="NCBI Taxonomy" id="311494"/>
    <lineage>
        <taxon>Eukaryota</taxon>
        <taxon>Sar</taxon>
        <taxon>Alveolata</taxon>
        <taxon>Dinophyceae</taxon>
        <taxon>Gonyaulacales</taxon>
        <taxon>Pyrocystaceae</taxon>
        <taxon>Alexandrium</taxon>
    </lineage>
</organism>
<keyword evidence="2 7" id="KW-0812">Transmembrane</keyword>
<dbReference type="Pfam" id="PF00520">
    <property type="entry name" value="Ion_trans"/>
    <property type="match status" value="1"/>
</dbReference>
<evidence type="ECO:0000256" key="4">
    <source>
        <dbReference type="ARBA" id="ARBA00022989"/>
    </source>
</evidence>
<proteinExistence type="predicted"/>
<evidence type="ECO:0000259" key="8">
    <source>
        <dbReference type="PROSITE" id="PS50222"/>
    </source>
</evidence>
<evidence type="ECO:0000256" key="7">
    <source>
        <dbReference type="SAM" id="Phobius"/>
    </source>
</evidence>
<evidence type="ECO:0000256" key="2">
    <source>
        <dbReference type="ARBA" id="ARBA00022692"/>
    </source>
</evidence>
<dbReference type="InterPro" id="IPR002048">
    <property type="entry name" value="EF_hand_dom"/>
</dbReference>
<reference evidence="9" key="1">
    <citation type="submission" date="2021-01" db="EMBL/GenBank/DDBJ databases">
        <authorList>
            <person name="Corre E."/>
            <person name="Pelletier E."/>
            <person name="Niang G."/>
            <person name="Scheremetjew M."/>
            <person name="Finn R."/>
            <person name="Kale V."/>
            <person name="Holt S."/>
            <person name="Cochrane G."/>
            <person name="Meng A."/>
            <person name="Brown T."/>
            <person name="Cohen L."/>
        </authorList>
    </citation>
    <scope>NUCLEOTIDE SEQUENCE</scope>
    <source>
        <strain evidence="9">CCMP3105</strain>
    </source>
</reference>
<keyword evidence="4 7" id="KW-1133">Transmembrane helix</keyword>
<dbReference type="InterPro" id="IPR005821">
    <property type="entry name" value="Ion_trans_dom"/>
</dbReference>
<dbReference type="PROSITE" id="PS00018">
    <property type="entry name" value="EF_HAND_1"/>
    <property type="match status" value="2"/>
</dbReference>
<dbReference type="Gene3D" id="1.20.120.350">
    <property type="entry name" value="Voltage-gated potassium channels. Chain C"/>
    <property type="match status" value="1"/>
</dbReference>
<dbReference type="InterPro" id="IPR027359">
    <property type="entry name" value="Volt_channel_dom_sf"/>
</dbReference>
<dbReference type="SUPFAM" id="SSF47473">
    <property type="entry name" value="EF-hand"/>
    <property type="match status" value="1"/>
</dbReference>
<evidence type="ECO:0000313" key="9">
    <source>
        <dbReference type="EMBL" id="CAE4616154.1"/>
    </source>
</evidence>
<dbReference type="InterPro" id="IPR011992">
    <property type="entry name" value="EF-hand-dom_pair"/>
</dbReference>
<dbReference type="Pfam" id="PF13499">
    <property type="entry name" value="EF-hand_7"/>
    <property type="match status" value="1"/>
</dbReference>
<dbReference type="PANTHER" id="PTHR10037:SF62">
    <property type="entry name" value="SODIUM CHANNEL PROTEIN 60E"/>
    <property type="match status" value="1"/>
</dbReference>
<dbReference type="Gene3D" id="1.10.287.70">
    <property type="match status" value="1"/>
</dbReference>
<keyword evidence="3" id="KW-0106">Calcium</keyword>
<sequence>MEQVHSPVKEDLREHLLVIQRKLDALAAKLDWSLGRAEDAKTVHCSTSPSPAPGACTRDELARALGSPDSAIASDDSTVPELLLPEAVVPKDHAQKTLSGSMAKLPKQGWHELFPRFGAQPTTELVKNMDFVLPNAPAGTTVTTTPESGGQEDRPRTHQGVSIDASPSGLGMRLSCRGSWQSPGQCQGDSDNEGYTAKRRASVESSAAKSGDRRPVGRLGSRLHFTEHRPRGFTSDMALHLKQILQQDVVMSRWAVIKERMVYRFLNSMTFQVFISTVIVLNVVFIGVIADARLQAGVEGQPGSTNCWPGIEFVFAAIFTLEVILRLVAQGLLFFVGPDWKWNVFESALVLFSILDVILCQLIQEGISDVSTARAMRFLRFVRIVRIARAARVFRSLRVIAVAIFESMMSLAWCFLVVALIIYMFGISFLHGITEHITEDGALQGRDREILLHYFGSVPTACHSLFMALTGGVDWEDVVQPLTRIHWGYNLLFTFYIFFMVIGVLNIVMGTFVAATTDICSRDRDALVKHEMEKQEIYMKKIKTFFHEADKDKSGRLSWSEFKEHLKLPKVSAYFRALELDVSQAHVVFKLLDSDGSNQVSLEEFLAGCSRLRGHAKSLEVNLLLYENKRLHKKLNNFMSAMGAAAPPAGRYCPTATDEAMPNWRDSFG</sequence>
<dbReference type="InterPro" id="IPR043203">
    <property type="entry name" value="VGCC_Ca_Na"/>
</dbReference>
<dbReference type="GO" id="GO:0001518">
    <property type="term" value="C:voltage-gated sodium channel complex"/>
    <property type="evidence" value="ECO:0007669"/>
    <property type="project" value="TreeGrafter"/>
</dbReference>
<evidence type="ECO:0000256" key="1">
    <source>
        <dbReference type="ARBA" id="ARBA00004141"/>
    </source>
</evidence>
<feature type="transmembrane region" description="Helical" evidence="7">
    <location>
        <begin position="410"/>
        <end position="430"/>
    </location>
</feature>
<dbReference type="PROSITE" id="PS50222">
    <property type="entry name" value="EF_HAND_2"/>
    <property type="match status" value="2"/>
</dbReference>
<feature type="domain" description="EF-hand" evidence="8">
    <location>
        <begin position="537"/>
        <end position="572"/>
    </location>
</feature>
<dbReference type="CDD" id="cd00051">
    <property type="entry name" value="EFh"/>
    <property type="match status" value="1"/>
</dbReference>
<dbReference type="GO" id="GO:0005248">
    <property type="term" value="F:voltage-gated sodium channel activity"/>
    <property type="evidence" value="ECO:0007669"/>
    <property type="project" value="TreeGrafter"/>
</dbReference>
<name>A0A7S4RIZ9_9DINO</name>
<feature type="region of interest" description="Disordered" evidence="6">
    <location>
        <begin position="137"/>
        <end position="220"/>
    </location>
</feature>
<dbReference type="EMBL" id="HBNR01051749">
    <property type="protein sequence ID" value="CAE4616154.1"/>
    <property type="molecule type" value="Transcribed_RNA"/>
</dbReference>
<feature type="transmembrane region" description="Helical" evidence="7">
    <location>
        <begin position="451"/>
        <end position="473"/>
    </location>
</feature>
<dbReference type="InterPro" id="IPR018247">
    <property type="entry name" value="EF_Hand_1_Ca_BS"/>
</dbReference>
<dbReference type="AlphaFoldDB" id="A0A7S4RIZ9"/>
<evidence type="ECO:0000256" key="3">
    <source>
        <dbReference type="ARBA" id="ARBA00022837"/>
    </source>
</evidence>
<feature type="compositionally biased region" description="Polar residues" evidence="6">
    <location>
        <begin position="178"/>
        <end position="189"/>
    </location>
</feature>
<feature type="compositionally biased region" description="Polar residues" evidence="6">
    <location>
        <begin position="138"/>
        <end position="148"/>
    </location>
</feature>
<accession>A0A7S4RIZ9</accession>
<evidence type="ECO:0000256" key="6">
    <source>
        <dbReference type="SAM" id="MobiDB-lite"/>
    </source>
</evidence>
<comment type="subcellular location">
    <subcellularLocation>
        <location evidence="1">Membrane</location>
        <topology evidence="1">Multi-pass membrane protein</topology>
    </subcellularLocation>
</comment>
<keyword evidence="5 7" id="KW-0472">Membrane</keyword>
<feature type="transmembrane region" description="Helical" evidence="7">
    <location>
        <begin position="269"/>
        <end position="292"/>
    </location>
</feature>
<dbReference type="PANTHER" id="PTHR10037">
    <property type="entry name" value="VOLTAGE-GATED CATION CHANNEL CALCIUM AND SODIUM"/>
    <property type="match status" value="1"/>
</dbReference>
<dbReference type="SMART" id="SM00054">
    <property type="entry name" value="EFh"/>
    <property type="match status" value="2"/>
</dbReference>
<dbReference type="Gene3D" id="1.10.238.10">
    <property type="entry name" value="EF-hand"/>
    <property type="match status" value="1"/>
</dbReference>
<dbReference type="GO" id="GO:0005509">
    <property type="term" value="F:calcium ion binding"/>
    <property type="evidence" value="ECO:0007669"/>
    <property type="project" value="InterPro"/>
</dbReference>
<protein>
    <recommendedName>
        <fullName evidence="8">EF-hand domain-containing protein</fullName>
    </recommendedName>
</protein>
<feature type="transmembrane region" description="Helical" evidence="7">
    <location>
        <begin position="313"/>
        <end position="336"/>
    </location>
</feature>
<feature type="transmembrane region" description="Helical" evidence="7">
    <location>
        <begin position="493"/>
        <end position="515"/>
    </location>
</feature>
<gene>
    <name evidence="9" type="ORF">AMON00008_LOCUS36244</name>
</gene>
<evidence type="ECO:0000256" key="5">
    <source>
        <dbReference type="ARBA" id="ARBA00023136"/>
    </source>
</evidence>
<dbReference type="SUPFAM" id="SSF81324">
    <property type="entry name" value="Voltage-gated potassium channels"/>
    <property type="match status" value="1"/>
</dbReference>
<feature type="domain" description="EF-hand" evidence="8">
    <location>
        <begin position="580"/>
        <end position="615"/>
    </location>
</feature>